<evidence type="ECO:0000313" key="3">
    <source>
        <dbReference type="Proteomes" id="UP000252519"/>
    </source>
</evidence>
<keyword evidence="3" id="KW-1185">Reference proteome</keyword>
<dbReference type="Proteomes" id="UP000252519">
    <property type="component" value="Unassembled WGS sequence"/>
</dbReference>
<protein>
    <submittedName>
        <fullName evidence="2">Uncharacterized protein</fullName>
    </submittedName>
</protein>
<name>A0A368G7S9_ANCCA</name>
<evidence type="ECO:0000256" key="1">
    <source>
        <dbReference type="SAM" id="Phobius"/>
    </source>
</evidence>
<proteinExistence type="predicted"/>
<evidence type="ECO:0000313" key="2">
    <source>
        <dbReference type="EMBL" id="RCN40481.1"/>
    </source>
</evidence>
<dbReference type="InterPro" id="IPR019422">
    <property type="entry name" value="7TM_GPCR_serpentine_rcpt_Srh"/>
</dbReference>
<sequence length="71" mass="8024">MNHLSQRTKHMQKRFLVNLCVQAAIPTFGLLIPLIIILKSRGFVLGQGCIRMKQKPVASTSELIIRRLPAQ</sequence>
<dbReference type="OrthoDB" id="5874478at2759"/>
<organism evidence="2 3">
    <name type="scientific">Ancylostoma caninum</name>
    <name type="common">Dog hookworm</name>
    <dbReference type="NCBI Taxonomy" id="29170"/>
    <lineage>
        <taxon>Eukaryota</taxon>
        <taxon>Metazoa</taxon>
        <taxon>Ecdysozoa</taxon>
        <taxon>Nematoda</taxon>
        <taxon>Chromadorea</taxon>
        <taxon>Rhabditida</taxon>
        <taxon>Rhabditina</taxon>
        <taxon>Rhabditomorpha</taxon>
        <taxon>Strongyloidea</taxon>
        <taxon>Ancylostomatidae</taxon>
        <taxon>Ancylostomatinae</taxon>
        <taxon>Ancylostoma</taxon>
    </lineage>
</organism>
<comment type="caution">
    <text evidence="2">The sequence shown here is derived from an EMBL/GenBank/DDBJ whole genome shotgun (WGS) entry which is preliminary data.</text>
</comment>
<gene>
    <name evidence="2" type="ORF">ANCCAN_13594</name>
</gene>
<keyword evidence="1" id="KW-0472">Membrane</keyword>
<keyword evidence="1" id="KW-1133">Transmembrane helix</keyword>
<dbReference type="EMBL" id="JOJR01000283">
    <property type="protein sequence ID" value="RCN40481.1"/>
    <property type="molecule type" value="Genomic_DNA"/>
</dbReference>
<reference evidence="2 3" key="1">
    <citation type="submission" date="2014-10" db="EMBL/GenBank/DDBJ databases">
        <title>Draft genome of the hookworm Ancylostoma caninum.</title>
        <authorList>
            <person name="Mitreva M."/>
        </authorList>
    </citation>
    <scope>NUCLEOTIDE SEQUENCE [LARGE SCALE GENOMIC DNA]</scope>
    <source>
        <strain evidence="2 3">Baltimore</strain>
    </source>
</reference>
<dbReference type="Pfam" id="PF10318">
    <property type="entry name" value="7TM_GPCR_Srh"/>
    <property type="match status" value="1"/>
</dbReference>
<dbReference type="AlphaFoldDB" id="A0A368G7S9"/>
<feature type="transmembrane region" description="Helical" evidence="1">
    <location>
        <begin position="15"/>
        <end position="38"/>
    </location>
</feature>
<keyword evidence="1" id="KW-0812">Transmembrane</keyword>
<accession>A0A368G7S9</accession>